<reference evidence="2" key="1">
    <citation type="submission" date="2021-05" db="EMBL/GenBank/DDBJ databases">
        <authorList>
            <person name="Alioto T."/>
            <person name="Alioto T."/>
            <person name="Gomez Garrido J."/>
        </authorList>
    </citation>
    <scope>NUCLEOTIDE SEQUENCE</scope>
</reference>
<keyword evidence="1" id="KW-0812">Transmembrane</keyword>
<organism evidence="2">
    <name type="scientific">Cacopsylla melanoneura</name>
    <dbReference type="NCBI Taxonomy" id="428564"/>
    <lineage>
        <taxon>Eukaryota</taxon>
        <taxon>Metazoa</taxon>
        <taxon>Ecdysozoa</taxon>
        <taxon>Arthropoda</taxon>
        <taxon>Hexapoda</taxon>
        <taxon>Insecta</taxon>
        <taxon>Pterygota</taxon>
        <taxon>Neoptera</taxon>
        <taxon>Paraneoptera</taxon>
        <taxon>Hemiptera</taxon>
        <taxon>Sternorrhyncha</taxon>
        <taxon>Psylloidea</taxon>
        <taxon>Psyllidae</taxon>
        <taxon>Psyllinae</taxon>
        <taxon>Cacopsylla</taxon>
    </lineage>
</organism>
<accession>A0A8D9BB90</accession>
<keyword evidence="1" id="KW-0472">Membrane</keyword>
<evidence type="ECO:0000256" key="1">
    <source>
        <dbReference type="SAM" id="Phobius"/>
    </source>
</evidence>
<protein>
    <submittedName>
        <fullName evidence="2">Uncharacterized protein</fullName>
    </submittedName>
</protein>
<proteinExistence type="predicted"/>
<sequence>MVFFCRHLKKNTLYIIYILYIVLLIKPYFIWVMIGCVQHLLTFATFASEFNLNHALNCKKGGLIKRGHDQHRDDVRDWSEMAWGPGIIEPIMKEATINEPALIGDLMLNSVWESGRKAFFDTRITNADAISNGSRTWSAISQSHSHEKHQKYDRAAEDLRASFVPLVVSCDGAVGKEYAGFLKKTADKLSQKWSRSYGKILGWLRVQVQISIINAVSMRIRGTRKKIRGIGCEDGAGIFEVSE</sequence>
<evidence type="ECO:0000313" key="2">
    <source>
        <dbReference type="EMBL" id="CAG6779950.1"/>
    </source>
</evidence>
<name>A0A8D9BB90_9HEMI</name>
<dbReference type="AlphaFoldDB" id="A0A8D9BB90"/>
<dbReference type="EMBL" id="HBUF01616307">
    <property type="protein sequence ID" value="CAG6779950.1"/>
    <property type="molecule type" value="Transcribed_RNA"/>
</dbReference>
<keyword evidence="1" id="KW-1133">Transmembrane helix</keyword>
<feature type="transmembrane region" description="Helical" evidence="1">
    <location>
        <begin position="12"/>
        <end position="34"/>
    </location>
</feature>